<protein>
    <submittedName>
        <fullName evidence="1">Putative secreted protein</fullName>
    </submittedName>
</protein>
<evidence type="ECO:0000313" key="1">
    <source>
        <dbReference type="EMBL" id="MBW75652.1"/>
    </source>
</evidence>
<reference evidence="1" key="1">
    <citation type="submission" date="2018-01" db="EMBL/GenBank/DDBJ databases">
        <title>An insight into the sialome of Amazonian anophelines.</title>
        <authorList>
            <person name="Ribeiro J.M."/>
            <person name="Scarpassa V."/>
            <person name="Calvo E."/>
        </authorList>
    </citation>
    <scope>NUCLEOTIDE SEQUENCE</scope>
</reference>
<organism evidence="1">
    <name type="scientific">Anopheles darlingi</name>
    <name type="common">Mosquito</name>
    <dbReference type="NCBI Taxonomy" id="43151"/>
    <lineage>
        <taxon>Eukaryota</taxon>
        <taxon>Metazoa</taxon>
        <taxon>Ecdysozoa</taxon>
        <taxon>Arthropoda</taxon>
        <taxon>Hexapoda</taxon>
        <taxon>Insecta</taxon>
        <taxon>Pterygota</taxon>
        <taxon>Neoptera</taxon>
        <taxon>Endopterygota</taxon>
        <taxon>Diptera</taxon>
        <taxon>Nematocera</taxon>
        <taxon>Culicoidea</taxon>
        <taxon>Culicidae</taxon>
        <taxon>Anophelinae</taxon>
        <taxon>Anopheles</taxon>
    </lineage>
</organism>
<dbReference type="EMBL" id="GGFL01011474">
    <property type="protein sequence ID" value="MBW75652.1"/>
    <property type="molecule type" value="Transcribed_RNA"/>
</dbReference>
<sequence length="91" mass="9388">MLTVTASTGAAAAAAAAGGGRSIIIEHCDAVIIDVGAVGCDAAGGFAHGFHSSNLRTFNLCHIFSHIYTRVGTAANKQVITNCRLKKRCTR</sequence>
<dbReference type="AlphaFoldDB" id="A0A2M4DDJ7"/>
<name>A0A2M4DDJ7_ANODA</name>
<proteinExistence type="predicted"/>
<accession>A0A2M4DDJ7</accession>